<sequence length="79" mass="9099">MTNQNWIEHAYPLQQIVIRLQGTRHSRREDIINQLETVLSRLRAGDVNGTDHDDDFGYVFESVGSSPGLSFFNESTDFR</sequence>
<accession>A0A1I7FCX3</accession>
<protein>
    <submittedName>
        <fullName evidence="1">Uncharacterized protein</fullName>
    </submittedName>
</protein>
<evidence type="ECO:0000313" key="2">
    <source>
        <dbReference type="Proteomes" id="UP000183926"/>
    </source>
</evidence>
<dbReference type="Proteomes" id="UP000183926">
    <property type="component" value="Unassembled WGS sequence"/>
</dbReference>
<organism evidence="1 2">
    <name type="scientific">Nitrosomonas eutropha</name>
    <dbReference type="NCBI Taxonomy" id="916"/>
    <lineage>
        <taxon>Bacteria</taxon>
        <taxon>Pseudomonadati</taxon>
        <taxon>Pseudomonadota</taxon>
        <taxon>Betaproteobacteria</taxon>
        <taxon>Nitrosomonadales</taxon>
        <taxon>Nitrosomonadaceae</taxon>
        <taxon>Nitrosomonas</taxon>
    </lineage>
</organism>
<gene>
    <name evidence="1" type="ORF">SAMN05216339_101422</name>
</gene>
<dbReference type="AlphaFoldDB" id="A0A1I7FCX3"/>
<dbReference type="EMBL" id="FPBL01000001">
    <property type="protein sequence ID" value="SFU34032.1"/>
    <property type="molecule type" value="Genomic_DNA"/>
</dbReference>
<name>A0A1I7FCX3_9PROT</name>
<dbReference type="RefSeq" id="WP_074926602.1">
    <property type="nucleotide sequence ID" value="NZ_FPBL01000001.1"/>
</dbReference>
<proteinExistence type="predicted"/>
<reference evidence="1 2" key="1">
    <citation type="submission" date="2016-10" db="EMBL/GenBank/DDBJ databases">
        <authorList>
            <person name="de Groot N.N."/>
        </authorList>
    </citation>
    <scope>NUCLEOTIDE SEQUENCE [LARGE SCALE GENOMIC DNA]</scope>
    <source>
        <strain evidence="1 2">Nm24</strain>
    </source>
</reference>
<evidence type="ECO:0000313" key="1">
    <source>
        <dbReference type="EMBL" id="SFU34032.1"/>
    </source>
</evidence>
<dbReference type="OrthoDB" id="9155265at2"/>